<feature type="binding site" evidence="9">
    <location>
        <position position="282"/>
    </location>
    <ligand>
        <name>Ca(2+)</name>
        <dbReference type="ChEBI" id="CHEBI:29108"/>
        <label>2</label>
    </ligand>
</feature>
<evidence type="ECO:0000256" key="5">
    <source>
        <dbReference type="ARBA" id="ARBA00023002"/>
    </source>
</evidence>
<dbReference type="SUPFAM" id="SSF48113">
    <property type="entry name" value="Heme-dependent peroxidases"/>
    <property type="match status" value="1"/>
</dbReference>
<name>A0AA39X0E6_9PEZI</name>
<dbReference type="GO" id="GO:0004601">
    <property type="term" value="F:peroxidase activity"/>
    <property type="evidence" value="ECO:0007669"/>
    <property type="project" value="UniProtKB-KW"/>
</dbReference>
<keyword evidence="9 12" id="KW-0106">Calcium</keyword>
<comment type="cofactor">
    <cofactor evidence="9 12">
        <name>Ca(2+)</name>
        <dbReference type="ChEBI" id="CHEBI:29108"/>
    </cofactor>
    <text evidence="9 12">Binds 2 calcium ions per subunit.</text>
</comment>
<feature type="active site" description="Proton acceptor" evidence="8">
    <location>
        <position position="132"/>
    </location>
</feature>
<keyword evidence="15" id="KW-1185">Reference proteome</keyword>
<dbReference type="PRINTS" id="PR00462">
    <property type="entry name" value="LIGNINASE"/>
</dbReference>
<evidence type="ECO:0000256" key="8">
    <source>
        <dbReference type="PIRSR" id="PIRSR601621-1"/>
    </source>
</evidence>
<dbReference type="PROSITE" id="PS50873">
    <property type="entry name" value="PEROXIDASE_4"/>
    <property type="match status" value="1"/>
</dbReference>
<evidence type="ECO:0000256" key="6">
    <source>
        <dbReference type="ARBA" id="ARBA00023004"/>
    </source>
</evidence>
<dbReference type="Proteomes" id="UP001174934">
    <property type="component" value="Unassembled WGS sequence"/>
</dbReference>
<keyword evidence="4 9" id="KW-0479">Metal-binding</keyword>
<feature type="site" description="Transition state stabilizer" evidence="10">
    <location>
        <position position="128"/>
    </location>
</feature>
<evidence type="ECO:0000259" key="13">
    <source>
        <dbReference type="PROSITE" id="PS50873"/>
    </source>
</evidence>
<evidence type="ECO:0000256" key="3">
    <source>
        <dbReference type="ARBA" id="ARBA00022617"/>
    </source>
</evidence>
<comment type="similarity">
    <text evidence="1 12">Belongs to the peroxidase family. Ligninase subfamily.</text>
</comment>
<feature type="binding site" evidence="9">
    <location>
        <position position="277"/>
    </location>
    <ligand>
        <name>Ca(2+)</name>
        <dbReference type="ChEBI" id="CHEBI:29108"/>
        <label>2</label>
    </ligand>
</feature>
<feature type="disulfide bond" evidence="11">
    <location>
        <begin position="98"/>
        <end position="353"/>
    </location>
</feature>
<dbReference type="EMBL" id="JAULSR010000003">
    <property type="protein sequence ID" value="KAK0624866.1"/>
    <property type="molecule type" value="Genomic_DNA"/>
</dbReference>
<evidence type="ECO:0000256" key="1">
    <source>
        <dbReference type="ARBA" id="ARBA00006089"/>
    </source>
</evidence>
<dbReference type="GO" id="GO:0046872">
    <property type="term" value="F:metal ion binding"/>
    <property type="evidence" value="ECO:0007669"/>
    <property type="project" value="UniProtKB-UniRule"/>
</dbReference>
<dbReference type="InterPro" id="IPR002016">
    <property type="entry name" value="Haem_peroxidase"/>
</dbReference>
<feature type="binding site" evidence="9">
    <location>
        <position position="275"/>
    </location>
    <ligand>
        <name>Ca(2+)</name>
        <dbReference type="ChEBI" id="CHEBI:29108"/>
        <label>2</label>
    </ligand>
</feature>
<keyword evidence="12" id="KW-0732">Signal</keyword>
<feature type="signal peptide" evidence="12">
    <location>
        <begin position="1"/>
        <end position="21"/>
    </location>
</feature>
<dbReference type="InterPro" id="IPR001621">
    <property type="entry name" value="Ligninase"/>
</dbReference>
<keyword evidence="2 12" id="KW-0575">Peroxidase</keyword>
<dbReference type="InterPro" id="IPR044831">
    <property type="entry name" value="Ccp1-like"/>
</dbReference>
<dbReference type="FunFam" id="1.10.520.10:FF:000021">
    <property type="entry name" value="Peroxidase"/>
    <property type="match status" value="1"/>
</dbReference>
<keyword evidence="3 9" id="KW-0349">Heme</keyword>
<dbReference type="GO" id="GO:0034599">
    <property type="term" value="P:cellular response to oxidative stress"/>
    <property type="evidence" value="ECO:0007669"/>
    <property type="project" value="InterPro"/>
</dbReference>
<dbReference type="PROSITE" id="PS00436">
    <property type="entry name" value="PEROXIDASE_2"/>
    <property type="match status" value="1"/>
</dbReference>
<proteinExistence type="inferred from homology"/>
<sequence>MRFSSTAAALAGAAFLPSVLGYPGMDKLLGELQDKAKRQDCCDSTELIGDLITLSDSQLSPVGHLVKNIIVGNASGESNEDYYNVPLLNTASCAADTCCIWQYIANTMEASFRGASGRCTNAARAAVRLGFHDAAGWSKSTGPLGGADGSIVLAPSEILRPKNNGLQEIIQQMQIWYNQYHGYGVSMADLIQFGATVATVVCPLGPRIHSFVGRYDSSIPAPDGLLPGPFDSADFLIDLFRDKTIQPHGLTALLGAHSTSQQRFVDTSRAGDPQDGTPGVWDVLYYKQTLGPKPPRVFTFQSDINLSEDPRIYPEFAAFAGPGGQQHWNEDYAREYVRLSLLGVYNINNLTDCTKTLPNAITTYVAADQWIVDLWVGTTIHLQAVADALLNGSLITNLLSLILGILLKVKRTVVETVATGSA</sequence>
<dbReference type="EC" id="1.11.1.-" evidence="12"/>
<organism evidence="14 15">
    <name type="scientific">Bombardia bombarda</name>
    <dbReference type="NCBI Taxonomy" id="252184"/>
    <lineage>
        <taxon>Eukaryota</taxon>
        <taxon>Fungi</taxon>
        <taxon>Dikarya</taxon>
        <taxon>Ascomycota</taxon>
        <taxon>Pezizomycotina</taxon>
        <taxon>Sordariomycetes</taxon>
        <taxon>Sordariomycetidae</taxon>
        <taxon>Sordariales</taxon>
        <taxon>Lasiosphaeriaceae</taxon>
        <taxon>Bombardia</taxon>
    </lineage>
</organism>
<dbReference type="PRINTS" id="PR00458">
    <property type="entry name" value="PEROXIDASE"/>
</dbReference>
<feature type="binding site" evidence="9">
    <location>
        <position position="148"/>
    </location>
    <ligand>
        <name>Ca(2+)</name>
        <dbReference type="ChEBI" id="CHEBI:29108"/>
        <label>1</label>
    </ligand>
</feature>
<evidence type="ECO:0000256" key="7">
    <source>
        <dbReference type="ARBA" id="ARBA00023180"/>
    </source>
</evidence>
<keyword evidence="7" id="KW-0325">Glycoprotein</keyword>
<dbReference type="GO" id="GO:0042744">
    <property type="term" value="P:hydrogen peroxide catabolic process"/>
    <property type="evidence" value="ECO:0007669"/>
    <property type="project" value="TreeGrafter"/>
</dbReference>
<keyword evidence="6 9" id="KW-0408">Iron</keyword>
<evidence type="ECO:0000256" key="9">
    <source>
        <dbReference type="PIRSR" id="PIRSR601621-2"/>
    </source>
</evidence>
<feature type="domain" description="Plant heme peroxidase family profile" evidence="13">
    <location>
        <begin position="123"/>
        <end position="344"/>
    </location>
</feature>
<feature type="binding site" description="axial binding residue" evidence="9">
    <location>
        <position position="257"/>
    </location>
    <ligand>
        <name>heme b</name>
        <dbReference type="ChEBI" id="CHEBI:60344"/>
    </ligand>
    <ligandPart>
        <name>Fe</name>
        <dbReference type="ChEBI" id="CHEBI:18248"/>
    </ligandPart>
</feature>
<gene>
    <name evidence="14" type="ORF">B0T17DRAFT_617028</name>
</gene>
<evidence type="ECO:0000256" key="4">
    <source>
        <dbReference type="ARBA" id="ARBA00022723"/>
    </source>
</evidence>
<feature type="chain" id="PRO_5041481326" description="Peroxidase" evidence="12">
    <location>
        <begin position="22"/>
        <end position="422"/>
    </location>
</feature>
<evidence type="ECO:0000256" key="12">
    <source>
        <dbReference type="RuleBase" id="RU363051"/>
    </source>
</evidence>
<dbReference type="Gene3D" id="1.10.420.10">
    <property type="entry name" value="Peroxidase, domain 2"/>
    <property type="match status" value="1"/>
</dbReference>
<feature type="binding site" evidence="9">
    <location>
        <position position="150"/>
    </location>
    <ligand>
        <name>Ca(2+)</name>
        <dbReference type="ChEBI" id="CHEBI:29108"/>
        <label>1</label>
    </ligand>
</feature>
<keyword evidence="5 12" id="KW-0560">Oxidoreductase</keyword>
<evidence type="ECO:0000313" key="14">
    <source>
        <dbReference type="EMBL" id="KAK0624866.1"/>
    </source>
</evidence>
<dbReference type="GO" id="GO:0000302">
    <property type="term" value="P:response to reactive oxygen species"/>
    <property type="evidence" value="ECO:0007669"/>
    <property type="project" value="TreeGrafter"/>
</dbReference>
<dbReference type="Pfam" id="PF00141">
    <property type="entry name" value="peroxidase"/>
    <property type="match status" value="1"/>
</dbReference>
<evidence type="ECO:0000313" key="15">
    <source>
        <dbReference type="Proteomes" id="UP001174934"/>
    </source>
</evidence>
<feature type="binding site" evidence="9">
    <location>
        <position position="133"/>
    </location>
    <ligand>
        <name>Ca(2+)</name>
        <dbReference type="ChEBI" id="CHEBI:29108"/>
        <label>1</label>
    </ligand>
</feature>
<protein>
    <recommendedName>
        <fullName evidence="12">Peroxidase</fullName>
        <ecNumber evidence="12">1.11.1.-</ecNumber>
    </recommendedName>
</protein>
<accession>A0AA39X0E6</accession>
<dbReference type="PANTHER" id="PTHR31356:SF66">
    <property type="entry name" value="CATALASE-PEROXIDASE"/>
    <property type="match status" value="1"/>
</dbReference>
<dbReference type="GO" id="GO:0020037">
    <property type="term" value="F:heme binding"/>
    <property type="evidence" value="ECO:0007669"/>
    <property type="project" value="UniProtKB-UniRule"/>
</dbReference>
<reference evidence="14" key="1">
    <citation type="submission" date="2023-06" db="EMBL/GenBank/DDBJ databases">
        <title>Genome-scale phylogeny and comparative genomics of the fungal order Sordariales.</title>
        <authorList>
            <consortium name="Lawrence Berkeley National Laboratory"/>
            <person name="Hensen N."/>
            <person name="Bonometti L."/>
            <person name="Westerberg I."/>
            <person name="Brannstrom I.O."/>
            <person name="Guillou S."/>
            <person name="Cros-Aarteil S."/>
            <person name="Calhoun S."/>
            <person name="Haridas S."/>
            <person name="Kuo A."/>
            <person name="Mondo S."/>
            <person name="Pangilinan J."/>
            <person name="Riley R."/>
            <person name="LaButti K."/>
            <person name="Andreopoulos B."/>
            <person name="Lipzen A."/>
            <person name="Chen C."/>
            <person name="Yanf M."/>
            <person name="Daum C."/>
            <person name="Ng V."/>
            <person name="Clum A."/>
            <person name="Steindorff A."/>
            <person name="Ohm R."/>
            <person name="Martin F."/>
            <person name="Silar P."/>
            <person name="Natvig D."/>
            <person name="Lalanne C."/>
            <person name="Gautier V."/>
            <person name="Ament-velasquez S.L."/>
            <person name="Kruys A."/>
            <person name="Hutchinson M.I."/>
            <person name="Powell A.J."/>
            <person name="Barry K."/>
            <person name="Miller A.N."/>
            <person name="Grigoriev I.V."/>
            <person name="Debuchy R."/>
            <person name="Gladieux P."/>
            <person name="Thoren M.H."/>
            <person name="Johannesson H."/>
        </authorList>
    </citation>
    <scope>NUCLEOTIDE SEQUENCE</scope>
    <source>
        <strain evidence="14">SMH3391-2</strain>
    </source>
</reference>
<dbReference type="Gene3D" id="1.10.520.10">
    <property type="match status" value="1"/>
</dbReference>
<evidence type="ECO:0000256" key="2">
    <source>
        <dbReference type="ARBA" id="ARBA00022559"/>
    </source>
</evidence>
<dbReference type="InterPro" id="IPR010255">
    <property type="entry name" value="Haem_peroxidase_sf"/>
</dbReference>
<evidence type="ECO:0000256" key="11">
    <source>
        <dbReference type="PIRSR" id="PIRSR601621-4"/>
    </source>
</evidence>
<dbReference type="PANTHER" id="PTHR31356">
    <property type="entry name" value="THYLAKOID LUMENAL 29 KDA PROTEIN, CHLOROPLASTIC-RELATED"/>
    <property type="match status" value="1"/>
</dbReference>
<evidence type="ECO:0000256" key="10">
    <source>
        <dbReference type="PIRSR" id="PIRSR601621-3"/>
    </source>
</evidence>
<feature type="disulfide bond" evidence="11">
    <location>
        <begin position="119"/>
        <end position="202"/>
    </location>
</feature>
<dbReference type="InterPro" id="IPR019794">
    <property type="entry name" value="Peroxidases_AS"/>
</dbReference>
<comment type="caution">
    <text evidence="14">The sequence shown here is derived from an EMBL/GenBank/DDBJ whole genome shotgun (WGS) entry which is preliminary data.</text>
</comment>
<comment type="cofactor">
    <cofactor evidence="9">
        <name>heme b</name>
        <dbReference type="ChEBI" id="CHEBI:60344"/>
    </cofactor>
    <text evidence="9">Binds 1 heme b (iron(II)-protoporphyrin IX) group per subunit.</text>
</comment>
<feature type="binding site" evidence="9">
    <location>
        <position position="258"/>
    </location>
    <ligand>
        <name>Ca(2+)</name>
        <dbReference type="ChEBI" id="CHEBI:29108"/>
        <label>2</label>
    </ligand>
</feature>
<feature type="binding site" evidence="9">
    <location>
        <position position="146"/>
    </location>
    <ligand>
        <name>Ca(2+)</name>
        <dbReference type="ChEBI" id="CHEBI:29108"/>
        <label>1</label>
    </ligand>
</feature>
<dbReference type="AlphaFoldDB" id="A0AA39X0E6"/>
<keyword evidence="11" id="KW-1015">Disulfide bond</keyword>